<name>A7I5E0_METB6</name>
<dbReference type="SUPFAM" id="SSF54197">
    <property type="entry name" value="HIT-like"/>
    <property type="match status" value="1"/>
</dbReference>
<evidence type="ECO:0000256" key="2">
    <source>
        <dbReference type="SAM" id="MobiDB-lite"/>
    </source>
</evidence>
<dbReference type="EMBL" id="CP000780">
    <property type="protein sequence ID" value="ABS54951.1"/>
    <property type="molecule type" value="Genomic_DNA"/>
</dbReference>
<dbReference type="eggNOG" id="arCOG00419">
    <property type="taxonomic scope" value="Archaea"/>
</dbReference>
<dbReference type="KEGG" id="mbn:Mboo_0432"/>
<protein>
    <submittedName>
        <fullName evidence="4">Histidine triad (HIT) protein</fullName>
    </submittedName>
</protein>
<dbReference type="PANTHER" id="PTHR42997">
    <property type="entry name" value="HIT FAMILY HYDROLASE"/>
    <property type="match status" value="1"/>
</dbReference>
<dbReference type="InterPro" id="IPR011146">
    <property type="entry name" value="HIT-like"/>
</dbReference>
<dbReference type="HOGENOM" id="CLU_056776_5_0_2"/>
<evidence type="ECO:0000313" key="4">
    <source>
        <dbReference type="EMBL" id="ABS54951.1"/>
    </source>
</evidence>
<dbReference type="GO" id="GO:0003824">
    <property type="term" value="F:catalytic activity"/>
    <property type="evidence" value="ECO:0007669"/>
    <property type="project" value="InterPro"/>
</dbReference>
<organism evidence="4 5">
    <name type="scientific">Methanoregula boonei (strain DSM 21154 / JCM 14090 / 6A8)</name>
    <dbReference type="NCBI Taxonomy" id="456442"/>
    <lineage>
        <taxon>Archaea</taxon>
        <taxon>Methanobacteriati</taxon>
        <taxon>Methanobacteriota</taxon>
        <taxon>Stenosarchaea group</taxon>
        <taxon>Methanomicrobia</taxon>
        <taxon>Methanomicrobiales</taxon>
        <taxon>Methanoregulaceae</taxon>
        <taxon>Methanoregula</taxon>
    </lineage>
</organism>
<feature type="region of interest" description="Disordered" evidence="2">
    <location>
        <begin position="130"/>
        <end position="149"/>
    </location>
</feature>
<dbReference type="InterPro" id="IPR036265">
    <property type="entry name" value="HIT-like_sf"/>
</dbReference>
<feature type="domain" description="HIT" evidence="3">
    <location>
        <begin position="4"/>
        <end position="112"/>
    </location>
</feature>
<evidence type="ECO:0000256" key="1">
    <source>
        <dbReference type="PROSITE-ProRule" id="PRU00464"/>
    </source>
</evidence>
<dbReference type="OrthoDB" id="26806at2157"/>
<dbReference type="Pfam" id="PF01230">
    <property type="entry name" value="HIT"/>
    <property type="match status" value="1"/>
</dbReference>
<dbReference type="Gene3D" id="3.30.428.10">
    <property type="entry name" value="HIT-like"/>
    <property type="match status" value="1"/>
</dbReference>
<evidence type="ECO:0000313" key="5">
    <source>
        <dbReference type="Proteomes" id="UP000002408"/>
    </source>
</evidence>
<dbReference type="Proteomes" id="UP000002408">
    <property type="component" value="Chromosome"/>
</dbReference>
<dbReference type="AlphaFoldDB" id="A7I5E0"/>
<dbReference type="PROSITE" id="PS51084">
    <property type="entry name" value="HIT_2"/>
    <property type="match status" value="1"/>
</dbReference>
<proteinExistence type="predicted"/>
<gene>
    <name evidence="4" type="ordered locus">Mboo_0432</name>
</gene>
<keyword evidence="5" id="KW-1185">Reference proteome</keyword>
<accession>A7I5E0</accession>
<feature type="short sequence motif" description="Histidine triad motif" evidence="1">
    <location>
        <begin position="97"/>
        <end position="101"/>
    </location>
</feature>
<dbReference type="PANTHER" id="PTHR42997:SF1">
    <property type="entry name" value="AP-4-A PHOSPHORYLASE"/>
    <property type="match status" value="1"/>
</dbReference>
<sequence>MKLAQCPFCNPLAEEIVARNDLCYARWDRFPASKGHLLVLPFRHTPYFFSMTKEERREMIALIEACKQVIEENFVPDGYTIGINEGLAAGQVILHCHCHCHLIPRYIGDVPDPAGGVRKALAGTKNPQRAPAVTLLPGSTPFNRSAGAP</sequence>
<dbReference type="InterPro" id="IPR052908">
    <property type="entry name" value="AP-4-A_phosphorylase"/>
</dbReference>
<dbReference type="RefSeq" id="WP_011991439.1">
    <property type="nucleotide sequence ID" value="NC_009712.1"/>
</dbReference>
<dbReference type="STRING" id="456442.Mboo_0432"/>
<evidence type="ECO:0000259" key="3">
    <source>
        <dbReference type="PROSITE" id="PS51084"/>
    </source>
</evidence>
<dbReference type="GeneID" id="5411865"/>
<reference evidence="5" key="1">
    <citation type="journal article" date="2015" name="Microbiology">
        <title>Genome of Methanoregula boonei 6A8 reveals adaptations to oligotrophic peatland environments.</title>
        <authorList>
            <person name="Braeuer S."/>
            <person name="Cadillo-Quiroz H."/>
            <person name="Kyrpides N."/>
            <person name="Woyke T."/>
            <person name="Goodwin L."/>
            <person name="Detter C."/>
            <person name="Podell S."/>
            <person name="Yavitt J.B."/>
            <person name="Zinder S.H."/>
        </authorList>
    </citation>
    <scope>NUCLEOTIDE SEQUENCE [LARGE SCALE GENOMIC DNA]</scope>
    <source>
        <strain evidence="5">DSM 21154 / JCM 14090 / 6A8</strain>
    </source>
</reference>